<dbReference type="SUPFAM" id="SSF55068">
    <property type="entry name" value="Peptide methionine sulfoxide reductase"/>
    <property type="match status" value="1"/>
</dbReference>
<dbReference type="PROSITE" id="PS51790">
    <property type="entry name" value="MSRB"/>
    <property type="match status" value="1"/>
</dbReference>
<dbReference type="RefSeq" id="WP_006419095.1">
    <property type="nucleotide sequence ID" value="NZ_AENN01000020.1"/>
</dbReference>
<evidence type="ECO:0000256" key="6">
    <source>
        <dbReference type="ARBA" id="ARBA00048488"/>
    </source>
</evidence>
<dbReference type="EC" id="1.8.4.11" evidence="9"/>
<dbReference type="GO" id="GO:0005737">
    <property type="term" value="C:cytoplasm"/>
    <property type="evidence" value="ECO:0007669"/>
    <property type="project" value="TreeGrafter"/>
</dbReference>
<evidence type="ECO:0000256" key="4">
    <source>
        <dbReference type="ARBA" id="ARBA00023268"/>
    </source>
</evidence>
<accession>E4KRG6</accession>
<dbReference type="HAMAP" id="MF_01400">
    <property type="entry name" value="MsrB"/>
    <property type="match status" value="1"/>
</dbReference>
<dbReference type="SUPFAM" id="SSF51316">
    <property type="entry name" value="Mss4-like"/>
    <property type="match status" value="1"/>
</dbReference>
<dbReference type="InterPro" id="IPR002569">
    <property type="entry name" value="Met_Sox_Rdtase_MsrA_dom"/>
</dbReference>
<comment type="similarity">
    <text evidence="2">In the N-terminal section; belongs to the MsrA Met sulfoxide reductase family.</text>
</comment>
<protein>
    <recommendedName>
        <fullName evidence="8 9">Multifunctional fusion protein</fullName>
    </recommendedName>
    <domain>
        <recommendedName>
            <fullName evidence="9">Peptide methionine sulfoxide reductase MsrA</fullName>
            <shortName evidence="9">Protein-methionine-S-oxide reductase</shortName>
            <ecNumber evidence="9">1.8.4.11</ecNumber>
        </recommendedName>
        <alternativeName>
            <fullName evidence="9">Peptide-methionine (S)-S-oxide reductase</fullName>
            <shortName evidence="9">Peptide Met(O) reductase</shortName>
        </alternativeName>
    </domain>
    <domain>
        <recommendedName>
            <fullName evidence="8">Peptide methionine sulfoxide reductase MsrB</fullName>
            <ecNumber evidence="8">1.8.4.12</ecNumber>
        </recommendedName>
        <alternativeName>
            <fullName evidence="8">Peptide-methionine (R)-S-oxide reductase</fullName>
        </alternativeName>
    </domain>
</protein>
<sequence>MKKILLLMVLAATLLVTAYTVKAITINNELANSEMTNKEMTNDEMKNDDTSKKIDEIITQQQKKSADENPNDAVDYSKAELKTIYLAGGCFWGVEAYLEKVYGVADVVSGYANGDTENPTYEDVSYKNSGHAETVKVDYDPARISLEQILDYYLLVVDPTSMNKQGNDRGVQYRSGVYYTDESERKIIEERLNKEQAKYADKIVVEVEKLDNFYEAEEYHQDYLKKNPNGYCHIDISKANEVIIDQSKYPKPSDEELKKKLTDVQYKVTQENDTEYAFSNEYWDNKDKGIYVDVATGEPLFSSTDKFDSGCGWPSFSKPIAKEVVTYHTDLSYNMKRTEVRSRSGNSHLGHVFEDGPKELGGLRYCINSASICFVPLEAMEQEGYGYLTHLIK</sequence>
<evidence type="ECO:0000256" key="8">
    <source>
        <dbReference type="HAMAP-Rule" id="MF_01400"/>
    </source>
</evidence>
<dbReference type="PANTHER" id="PTHR10173">
    <property type="entry name" value="METHIONINE SULFOXIDE REDUCTASE"/>
    <property type="match status" value="1"/>
</dbReference>
<comment type="similarity">
    <text evidence="8">Belongs to the MsrB Met sulfoxide reductase family.</text>
</comment>
<comment type="similarity">
    <text evidence="9">Belongs to the MsrA Met sulfoxide reductase family.</text>
</comment>
<dbReference type="InterPro" id="IPR036509">
    <property type="entry name" value="Met_Sox_Rdtase_MsrA_sf"/>
</dbReference>
<dbReference type="HAMAP" id="MF_01401">
    <property type="entry name" value="MsrA"/>
    <property type="match status" value="1"/>
</dbReference>
<feature type="active site" description="Nucleophile" evidence="8">
    <location>
        <position position="366"/>
    </location>
</feature>
<name>E4KRG6_9LACT</name>
<feature type="active site" evidence="9">
    <location>
        <position position="90"/>
    </location>
</feature>
<evidence type="ECO:0000256" key="7">
    <source>
        <dbReference type="ARBA" id="ARBA00048782"/>
    </source>
</evidence>
<dbReference type="eggNOG" id="COG0229">
    <property type="taxonomic scope" value="Bacteria"/>
</dbReference>
<proteinExistence type="inferred from homology"/>
<evidence type="ECO:0000313" key="12">
    <source>
        <dbReference type="EMBL" id="EFR30438.1"/>
    </source>
</evidence>
<evidence type="ECO:0000256" key="3">
    <source>
        <dbReference type="ARBA" id="ARBA00023002"/>
    </source>
</evidence>
<comment type="caution">
    <text evidence="8">Lacks conserved residue(s) required for the propagation of feature annotation.</text>
</comment>
<dbReference type="FunFam" id="3.30.1060.10:FF:000007">
    <property type="entry name" value="Peptide methionine sulfoxide reductase msrA/msrB"/>
    <property type="match status" value="1"/>
</dbReference>
<keyword evidence="3 8" id="KW-0560">Oxidoreductase</keyword>
<dbReference type="Pfam" id="PF01625">
    <property type="entry name" value="PMSR"/>
    <property type="match status" value="1"/>
</dbReference>
<dbReference type="InterPro" id="IPR028427">
    <property type="entry name" value="Met_Sox_Rdtase_MsrB"/>
</dbReference>
<evidence type="ECO:0000256" key="9">
    <source>
        <dbReference type="HAMAP-Rule" id="MF_01401"/>
    </source>
</evidence>
<dbReference type="Proteomes" id="UP000005990">
    <property type="component" value="Unassembled WGS sequence"/>
</dbReference>
<dbReference type="GO" id="GO:0033743">
    <property type="term" value="F:peptide-methionine (R)-S-oxide reductase activity"/>
    <property type="evidence" value="ECO:0007669"/>
    <property type="project" value="UniProtKB-UniRule"/>
</dbReference>
<dbReference type="EC" id="1.8.4.12" evidence="8"/>
<dbReference type="OrthoDB" id="4174719at2"/>
<comment type="similarity">
    <text evidence="1">In the C-terminal section; belongs to the MsrB Met sulfoxide reductase family.</text>
</comment>
<dbReference type="FunFam" id="2.170.150.20:FF:000003">
    <property type="entry name" value="Peptide methionine sulfoxide reductase MsrB"/>
    <property type="match status" value="1"/>
</dbReference>
<dbReference type="PANTHER" id="PTHR10173:SF52">
    <property type="entry name" value="METHIONINE-R-SULFOXIDE REDUCTASE B1"/>
    <property type="match status" value="1"/>
</dbReference>
<evidence type="ECO:0000256" key="2">
    <source>
        <dbReference type="ARBA" id="ARBA00011017"/>
    </source>
</evidence>
<dbReference type="NCBIfam" id="TIGR00401">
    <property type="entry name" value="msrA"/>
    <property type="match status" value="1"/>
</dbReference>
<dbReference type="GO" id="GO:0008113">
    <property type="term" value="F:peptide-methionine (S)-S-oxide reductase activity"/>
    <property type="evidence" value="ECO:0007669"/>
    <property type="project" value="UniProtKB-UniRule"/>
</dbReference>
<evidence type="ECO:0000313" key="13">
    <source>
        <dbReference type="Proteomes" id="UP000005990"/>
    </source>
</evidence>
<dbReference type="NCBIfam" id="TIGR00357">
    <property type="entry name" value="peptide-methionine (R)-S-oxide reductase MsrB"/>
    <property type="match status" value="1"/>
</dbReference>
<dbReference type="STRING" id="908337.HMPREF9257_0827"/>
<feature type="signal peptide" evidence="10">
    <location>
        <begin position="1"/>
        <end position="18"/>
    </location>
</feature>
<evidence type="ECO:0000256" key="1">
    <source>
        <dbReference type="ARBA" id="ARBA00008076"/>
    </source>
</evidence>
<comment type="catalytic activity">
    <reaction evidence="5 9">
        <text>L-methionyl-[protein] + [thioredoxin]-disulfide + H2O = L-methionyl-(S)-S-oxide-[protein] + [thioredoxin]-dithiol</text>
        <dbReference type="Rhea" id="RHEA:14217"/>
        <dbReference type="Rhea" id="RHEA-COMP:10698"/>
        <dbReference type="Rhea" id="RHEA-COMP:10700"/>
        <dbReference type="Rhea" id="RHEA-COMP:12313"/>
        <dbReference type="Rhea" id="RHEA-COMP:12315"/>
        <dbReference type="ChEBI" id="CHEBI:15377"/>
        <dbReference type="ChEBI" id="CHEBI:16044"/>
        <dbReference type="ChEBI" id="CHEBI:29950"/>
        <dbReference type="ChEBI" id="CHEBI:44120"/>
        <dbReference type="ChEBI" id="CHEBI:50058"/>
        <dbReference type="EC" id="1.8.4.11"/>
    </reaction>
</comment>
<dbReference type="GO" id="GO:0030091">
    <property type="term" value="P:protein repair"/>
    <property type="evidence" value="ECO:0007669"/>
    <property type="project" value="InterPro"/>
</dbReference>
<comment type="catalytic activity">
    <reaction evidence="7 9">
        <text>[thioredoxin]-disulfide + L-methionine + H2O = L-methionine (S)-S-oxide + [thioredoxin]-dithiol</text>
        <dbReference type="Rhea" id="RHEA:19993"/>
        <dbReference type="Rhea" id="RHEA-COMP:10698"/>
        <dbReference type="Rhea" id="RHEA-COMP:10700"/>
        <dbReference type="ChEBI" id="CHEBI:15377"/>
        <dbReference type="ChEBI" id="CHEBI:29950"/>
        <dbReference type="ChEBI" id="CHEBI:50058"/>
        <dbReference type="ChEBI" id="CHEBI:57844"/>
        <dbReference type="ChEBI" id="CHEBI:58772"/>
        <dbReference type="EC" id="1.8.4.11"/>
    </reaction>
</comment>
<evidence type="ECO:0000256" key="5">
    <source>
        <dbReference type="ARBA" id="ARBA00047806"/>
    </source>
</evidence>
<dbReference type="InterPro" id="IPR011057">
    <property type="entry name" value="Mss4-like_sf"/>
</dbReference>
<comment type="function">
    <text evidence="9">Has an important function as a repair enzyme for proteins that have been inactivated by oxidation. Catalyzes the reversible oxidation-reduction of methionine sulfoxide in proteins to methionine.</text>
</comment>
<reference evidence="12 13" key="1">
    <citation type="submission" date="2010-10" db="EMBL/GenBank/DDBJ databases">
        <authorList>
            <person name="Durkin A.S."/>
            <person name="Madupu R."/>
            <person name="Torralba M."/>
            <person name="Gillis M."/>
            <person name="Methe B."/>
            <person name="Sutton G."/>
            <person name="Nelson K.E."/>
        </authorList>
    </citation>
    <scope>NUCLEOTIDE SEQUENCE [LARGE SCALE GENOMIC DNA]</scope>
    <source>
        <strain evidence="12 13">ACS-139-V-Col8</strain>
    </source>
</reference>
<comment type="caution">
    <text evidence="12">The sequence shown here is derived from an EMBL/GenBank/DDBJ whole genome shotgun (WGS) entry which is preliminary data.</text>
</comment>
<evidence type="ECO:0000256" key="10">
    <source>
        <dbReference type="SAM" id="SignalP"/>
    </source>
</evidence>
<organism evidence="12 13">
    <name type="scientific">Eremococcus coleocola ACS-139-V-Col8</name>
    <dbReference type="NCBI Taxonomy" id="908337"/>
    <lineage>
        <taxon>Bacteria</taxon>
        <taxon>Bacillati</taxon>
        <taxon>Bacillota</taxon>
        <taxon>Bacilli</taxon>
        <taxon>Lactobacillales</taxon>
        <taxon>Aerococcaceae</taxon>
        <taxon>Eremococcus</taxon>
    </lineage>
</organism>
<keyword evidence="13" id="KW-1185">Reference proteome</keyword>
<dbReference type="GO" id="GO:0006979">
    <property type="term" value="P:response to oxidative stress"/>
    <property type="evidence" value="ECO:0007669"/>
    <property type="project" value="InterPro"/>
</dbReference>
<dbReference type="GO" id="GO:0033744">
    <property type="term" value="F:L-methionine:thioredoxin-disulfide S-oxidoreductase activity"/>
    <property type="evidence" value="ECO:0007669"/>
    <property type="project" value="RHEA"/>
</dbReference>
<keyword evidence="4" id="KW-0511">Multifunctional enzyme</keyword>
<dbReference type="NCBIfam" id="NF010625">
    <property type="entry name" value="PRK14018.1"/>
    <property type="match status" value="1"/>
</dbReference>
<dbReference type="EMBL" id="AENN01000020">
    <property type="protein sequence ID" value="EFR30438.1"/>
    <property type="molecule type" value="Genomic_DNA"/>
</dbReference>
<feature type="chain" id="PRO_5039549454" description="Multifunctional fusion protein" evidence="10">
    <location>
        <begin position="19"/>
        <end position="393"/>
    </location>
</feature>
<dbReference type="AlphaFoldDB" id="E4KRG6"/>
<dbReference type="Gene3D" id="2.170.150.20">
    <property type="entry name" value="Peptide methionine sulfoxide reductase"/>
    <property type="match status" value="1"/>
</dbReference>
<comment type="catalytic activity">
    <reaction evidence="6 8">
        <text>L-methionyl-[protein] + [thioredoxin]-disulfide + H2O = L-methionyl-(R)-S-oxide-[protein] + [thioredoxin]-dithiol</text>
        <dbReference type="Rhea" id="RHEA:24164"/>
        <dbReference type="Rhea" id="RHEA-COMP:10698"/>
        <dbReference type="Rhea" id="RHEA-COMP:10700"/>
        <dbReference type="Rhea" id="RHEA-COMP:12313"/>
        <dbReference type="Rhea" id="RHEA-COMP:12314"/>
        <dbReference type="ChEBI" id="CHEBI:15377"/>
        <dbReference type="ChEBI" id="CHEBI:16044"/>
        <dbReference type="ChEBI" id="CHEBI:29950"/>
        <dbReference type="ChEBI" id="CHEBI:45764"/>
        <dbReference type="ChEBI" id="CHEBI:50058"/>
        <dbReference type="EC" id="1.8.4.12"/>
    </reaction>
</comment>
<dbReference type="Gene3D" id="3.30.1060.10">
    <property type="entry name" value="Peptide methionine sulphoxide reductase MsrA"/>
    <property type="match status" value="1"/>
</dbReference>
<dbReference type="Pfam" id="PF01641">
    <property type="entry name" value="SelR"/>
    <property type="match status" value="1"/>
</dbReference>
<evidence type="ECO:0000259" key="11">
    <source>
        <dbReference type="PROSITE" id="PS51790"/>
    </source>
</evidence>
<keyword evidence="10" id="KW-0732">Signal</keyword>
<feature type="domain" description="MsrB" evidence="11">
    <location>
        <begin position="254"/>
        <end position="377"/>
    </location>
</feature>
<gene>
    <name evidence="8 12" type="primary">msrB</name>
    <name evidence="9" type="synonym">msrA</name>
    <name evidence="12" type="ORF">HMPREF9257_0827</name>
</gene>
<dbReference type="eggNOG" id="COG0225">
    <property type="taxonomic scope" value="Bacteria"/>
</dbReference>
<dbReference type="InterPro" id="IPR002579">
    <property type="entry name" value="Met_Sox_Rdtase_MsrB_dom"/>
</dbReference>